<feature type="non-terminal residue" evidence="2">
    <location>
        <position position="1"/>
    </location>
</feature>
<feature type="region of interest" description="Disordered" evidence="1">
    <location>
        <begin position="1"/>
        <end position="57"/>
    </location>
</feature>
<feature type="compositionally biased region" description="Low complexity" evidence="1">
    <location>
        <begin position="18"/>
        <end position="32"/>
    </location>
</feature>
<proteinExistence type="predicted"/>
<name>A0A6J4UG76_9BACT</name>
<feature type="non-terminal residue" evidence="2">
    <location>
        <position position="57"/>
    </location>
</feature>
<sequence>EALDLDRSQLGQDMDANRVLVLPPRRLPDPVGGDIGQPGGHQIPDCDVRRPDRDAAI</sequence>
<organism evidence="2">
    <name type="scientific">uncultured Thermomicrobiales bacterium</name>
    <dbReference type="NCBI Taxonomy" id="1645740"/>
    <lineage>
        <taxon>Bacteria</taxon>
        <taxon>Pseudomonadati</taxon>
        <taxon>Thermomicrobiota</taxon>
        <taxon>Thermomicrobia</taxon>
        <taxon>Thermomicrobiales</taxon>
        <taxon>environmental samples</taxon>
    </lineage>
</organism>
<dbReference type="EMBL" id="CADCWK010000068">
    <property type="protein sequence ID" value="CAA9549946.1"/>
    <property type="molecule type" value="Genomic_DNA"/>
</dbReference>
<gene>
    <name evidence="2" type="ORF">AVDCRST_MAG33-802</name>
</gene>
<evidence type="ECO:0000256" key="1">
    <source>
        <dbReference type="SAM" id="MobiDB-lite"/>
    </source>
</evidence>
<dbReference type="AlphaFoldDB" id="A0A6J4UG76"/>
<feature type="compositionally biased region" description="Basic and acidic residues" evidence="1">
    <location>
        <begin position="44"/>
        <end position="57"/>
    </location>
</feature>
<protein>
    <submittedName>
        <fullName evidence="2">Uncharacterized protein</fullName>
    </submittedName>
</protein>
<accession>A0A6J4UG76</accession>
<reference evidence="2" key="1">
    <citation type="submission" date="2020-02" db="EMBL/GenBank/DDBJ databases">
        <authorList>
            <person name="Meier V. D."/>
        </authorList>
    </citation>
    <scope>NUCLEOTIDE SEQUENCE</scope>
    <source>
        <strain evidence="2">AVDCRST_MAG33</strain>
    </source>
</reference>
<evidence type="ECO:0000313" key="2">
    <source>
        <dbReference type="EMBL" id="CAA9549946.1"/>
    </source>
</evidence>